<feature type="region of interest" description="Disordered" evidence="1">
    <location>
        <begin position="88"/>
        <end position="110"/>
    </location>
</feature>
<accession>A0A5P1EI64</accession>
<dbReference type="Gramene" id="ONK65443">
    <property type="protein sequence ID" value="ONK65443"/>
    <property type="gene ID" value="A4U43_C07F37170"/>
</dbReference>
<dbReference type="AlphaFoldDB" id="A0A5P1EI64"/>
<evidence type="ECO:0000313" key="2">
    <source>
        <dbReference type="EMBL" id="ONK65443.1"/>
    </source>
</evidence>
<feature type="region of interest" description="Disordered" evidence="1">
    <location>
        <begin position="134"/>
        <end position="161"/>
    </location>
</feature>
<organism evidence="2 3">
    <name type="scientific">Asparagus officinalis</name>
    <name type="common">Garden asparagus</name>
    <dbReference type="NCBI Taxonomy" id="4686"/>
    <lineage>
        <taxon>Eukaryota</taxon>
        <taxon>Viridiplantae</taxon>
        <taxon>Streptophyta</taxon>
        <taxon>Embryophyta</taxon>
        <taxon>Tracheophyta</taxon>
        <taxon>Spermatophyta</taxon>
        <taxon>Magnoliopsida</taxon>
        <taxon>Liliopsida</taxon>
        <taxon>Asparagales</taxon>
        <taxon>Asparagaceae</taxon>
        <taxon>Asparagoideae</taxon>
        <taxon>Asparagus</taxon>
    </lineage>
</organism>
<proteinExistence type="predicted"/>
<dbReference type="Proteomes" id="UP000243459">
    <property type="component" value="Chromosome 7"/>
</dbReference>
<evidence type="ECO:0000256" key="1">
    <source>
        <dbReference type="SAM" id="MobiDB-lite"/>
    </source>
</evidence>
<reference evidence="3" key="1">
    <citation type="journal article" date="2017" name="Nat. Commun.">
        <title>The asparagus genome sheds light on the origin and evolution of a young Y chromosome.</title>
        <authorList>
            <person name="Harkess A."/>
            <person name="Zhou J."/>
            <person name="Xu C."/>
            <person name="Bowers J.E."/>
            <person name="Van der Hulst R."/>
            <person name="Ayyampalayam S."/>
            <person name="Mercati F."/>
            <person name="Riccardi P."/>
            <person name="McKain M.R."/>
            <person name="Kakrana A."/>
            <person name="Tang H."/>
            <person name="Ray J."/>
            <person name="Groenendijk J."/>
            <person name="Arikit S."/>
            <person name="Mathioni S.M."/>
            <person name="Nakano M."/>
            <person name="Shan H."/>
            <person name="Telgmann-Rauber A."/>
            <person name="Kanno A."/>
            <person name="Yue Z."/>
            <person name="Chen H."/>
            <person name="Li W."/>
            <person name="Chen Y."/>
            <person name="Xu X."/>
            <person name="Zhang Y."/>
            <person name="Luo S."/>
            <person name="Chen H."/>
            <person name="Gao J."/>
            <person name="Mao Z."/>
            <person name="Pires J.C."/>
            <person name="Luo M."/>
            <person name="Kudrna D."/>
            <person name="Wing R.A."/>
            <person name="Meyers B.C."/>
            <person name="Yi K."/>
            <person name="Kong H."/>
            <person name="Lavrijsen P."/>
            <person name="Sunseri F."/>
            <person name="Falavigna A."/>
            <person name="Ye Y."/>
            <person name="Leebens-Mack J.H."/>
            <person name="Chen G."/>
        </authorList>
    </citation>
    <scope>NUCLEOTIDE SEQUENCE [LARGE SCALE GENOMIC DNA]</scope>
    <source>
        <strain evidence="3">cv. DH0086</strain>
    </source>
</reference>
<name>A0A5P1EI64_ASPOF</name>
<sequence>MAPGHDNRPIPIKMHRGHRSLVPFKRLHTLSAKNIPNLDRLIERPRHNQVGLTVEIHAKDEVLMAVEGPDAVEGFGFEVPDAEGAVVGGGGDVAGVGGPERGRRRRRSGRRGRLWGLRWGQRRRRRLGFCRGRRSEKAAVSGELDAGDGAGVVAESGGGGR</sequence>
<protein>
    <submittedName>
        <fullName evidence="2">Uncharacterized protein</fullName>
    </submittedName>
</protein>
<gene>
    <name evidence="2" type="ORF">A4U43_C07F37170</name>
</gene>
<keyword evidence="3" id="KW-1185">Reference proteome</keyword>
<dbReference type="EMBL" id="CM007387">
    <property type="protein sequence ID" value="ONK65443.1"/>
    <property type="molecule type" value="Genomic_DNA"/>
</dbReference>
<feature type="compositionally biased region" description="Gly residues" evidence="1">
    <location>
        <begin position="88"/>
        <end position="99"/>
    </location>
</feature>
<evidence type="ECO:0000313" key="3">
    <source>
        <dbReference type="Proteomes" id="UP000243459"/>
    </source>
</evidence>